<accession>A0A7X0KVF5</accession>
<evidence type="ECO:0008006" key="5">
    <source>
        <dbReference type="Google" id="ProtNLM"/>
    </source>
</evidence>
<evidence type="ECO:0000313" key="4">
    <source>
        <dbReference type="Proteomes" id="UP000537775"/>
    </source>
</evidence>
<protein>
    <recommendedName>
        <fullName evidence="5">DNA polymerase III subunit gamma/tau</fullName>
    </recommendedName>
</protein>
<keyword evidence="4" id="KW-1185">Reference proteome</keyword>
<evidence type="ECO:0000256" key="2">
    <source>
        <dbReference type="SAM" id="Phobius"/>
    </source>
</evidence>
<feature type="transmembrane region" description="Helical" evidence="2">
    <location>
        <begin position="93"/>
        <end position="113"/>
    </location>
</feature>
<organism evidence="3 4">
    <name type="scientific">Microbacterium thalassium</name>
    <dbReference type="NCBI Taxonomy" id="362649"/>
    <lineage>
        <taxon>Bacteria</taxon>
        <taxon>Bacillati</taxon>
        <taxon>Actinomycetota</taxon>
        <taxon>Actinomycetes</taxon>
        <taxon>Micrococcales</taxon>
        <taxon>Microbacteriaceae</taxon>
        <taxon>Microbacterium</taxon>
    </lineage>
</organism>
<feature type="transmembrane region" description="Helical" evidence="2">
    <location>
        <begin position="158"/>
        <end position="177"/>
    </location>
</feature>
<comment type="caution">
    <text evidence="3">The sequence shown here is derived from an EMBL/GenBank/DDBJ whole genome shotgun (WGS) entry which is preliminary data.</text>
</comment>
<evidence type="ECO:0000313" key="3">
    <source>
        <dbReference type="EMBL" id="MBB6392190.1"/>
    </source>
</evidence>
<evidence type="ECO:0000256" key="1">
    <source>
        <dbReference type="SAM" id="MobiDB-lite"/>
    </source>
</evidence>
<keyword evidence="2" id="KW-0812">Transmembrane</keyword>
<feature type="compositionally biased region" description="Low complexity" evidence="1">
    <location>
        <begin position="67"/>
        <end position="84"/>
    </location>
</feature>
<feature type="transmembrane region" description="Helical" evidence="2">
    <location>
        <begin position="133"/>
        <end position="151"/>
    </location>
</feature>
<sequence>MTNDRDDDAFRWDGDADPTLDAPAPRAKLPRGFTPVGKGAADVDEDDGETTSDSGAETAAREDADEPAAASETDTGEADAAAAEPAHTGNATLVTIGVLAGIAAMWTIGWVIGGLRLQGTAEFLVSPLAYIPSLWLAALAPAIWFGAVWLLTRRSRAWVRVSWLVAGAVLLVPWPFVMTGTVGS</sequence>
<dbReference type="AlphaFoldDB" id="A0A7X0KVF5"/>
<name>A0A7X0KVF5_9MICO</name>
<dbReference type="Proteomes" id="UP000537775">
    <property type="component" value="Unassembled WGS sequence"/>
</dbReference>
<keyword evidence="2" id="KW-1133">Transmembrane helix</keyword>
<proteinExistence type="predicted"/>
<gene>
    <name evidence="3" type="ORF">HD594_002503</name>
</gene>
<feature type="region of interest" description="Disordered" evidence="1">
    <location>
        <begin position="1"/>
        <end position="84"/>
    </location>
</feature>
<dbReference type="EMBL" id="JACHML010000001">
    <property type="protein sequence ID" value="MBB6392190.1"/>
    <property type="molecule type" value="Genomic_DNA"/>
</dbReference>
<dbReference type="RefSeq" id="WP_184751286.1">
    <property type="nucleotide sequence ID" value="NZ_BAAAJR010000011.1"/>
</dbReference>
<keyword evidence="2" id="KW-0472">Membrane</keyword>
<reference evidence="3 4" key="1">
    <citation type="submission" date="2020-08" db="EMBL/GenBank/DDBJ databases">
        <title>Sequencing the genomes of 1000 actinobacteria strains.</title>
        <authorList>
            <person name="Klenk H.-P."/>
        </authorList>
    </citation>
    <scope>NUCLEOTIDE SEQUENCE [LARGE SCALE GENOMIC DNA]</scope>
    <source>
        <strain evidence="3 4">DSM 12511</strain>
    </source>
</reference>